<protein>
    <recommendedName>
        <fullName evidence="4">Raw</fullName>
    </recommendedName>
</protein>
<feature type="compositionally biased region" description="Polar residues" evidence="1">
    <location>
        <begin position="562"/>
        <end position="572"/>
    </location>
</feature>
<feature type="compositionally biased region" description="Low complexity" evidence="1">
    <location>
        <begin position="592"/>
        <end position="613"/>
    </location>
</feature>
<sequence length="712" mass="78965">MPMSRPASYTEKLYSSIQREQSTQALALSSGASGCSSVKLKGVESLIYSALKSLRQSKDIKTVPLRCSAFSYENQLIQLCGVHGQETKYPPPVSYQYDVFLGGACNPTTWRRTYAIPFLTQCGISFYNPQVDEWTEELVELEDNAKRTSRVLLFVFETWRTRGISSFVEVAYLTALASNLVLVISDITGLRPPVIGGEQISETEFACLERAINYLRILATSRGVPVFSDISEGLNHVRKMIIDCRLEERRKIELPPISAYELFLVDKITSICDVFKSLPKHSPGYVTVEQAHIGLQRLGVDLPCDFRAGQVSTHLVGFRQFCQYYIKYTRQHAIRLRERRVYRCSLSVGDSVENRFRRASFPLSLDCQTGPLSPGRLFSESHGCRCMLDAYLSVPEFAGHYGIWSSLLKHIKSRLRGRYPLIYTNVDMLPCNWSQFQPLDTLVRFGQWAQVHSRVLFFFVGSTSFSLATMMEAAFSIGSGLNVVLCVEPMGATVVKVDAPNDVRQQHQHDCAIDSLFSHLLLSKPLARKVNGCDRKPNRLHVGHLSDCFDVTRSSRSSSLSHQPCEQLSPNESRLRFATSPVGNVSSDRDSWSSAESPTASSSSGSVQPTPSTDSGLGMSPSSSDAPDTQFSVSPEARFTQAAWRVQSLGTPATFTGRSAHMGEQAILVSLTAMSDHNRGRTYLSALGKTKQIPVCDSVDRALDACLALLAN</sequence>
<dbReference type="GO" id="GO:0005886">
    <property type="term" value="C:plasma membrane"/>
    <property type="evidence" value="ECO:0007669"/>
    <property type="project" value="TreeGrafter"/>
</dbReference>
<comment type="caution">
    <text evidence="2">The sequence shown here is derived from an EMBL/GenBank/DDBJ whole genome shotgun (WGS) entry which is preliminary data.</text>
</comment>
<dbReference type="InterPro" id="IPR039470">
    <property type="entry name" value="Nuc_deoxyri_tr2"/>
</dbReference>
<gene>
    <name evidence="2" type="ORF">EG68_03021</name>
</gene>
<name>A0A8S9Z8Y3_9TREM</name>
<dbReference type="AlphaFoldDB" id="A0A8S9Z8Y3"/>
<dbReference type="PANTHER" id="PTHR36300:SF1">
    <property type="entry name" value="RAW, ISOFORM A"/>
    <property type="match status" value="1"/>
</dbReference>
<feature type="compositionally biased region" description="Polar residues" evidence="1">
    <location>
        <begin position="620"/>
        <end position="632"/>
    </location>
</feature>
<feature type="region of interest" description="Disordered" evidence="1">
    <location>
        <begin position="555"/>
        <end position="632"/>
    </location>
</feature>
<evidence type="ECO:0000313" key="3">
    <source>
        <dbReference type="Proteomes" id="UP000822476"/>
    </source>
</evidence>
<evidence type="ECO:0000256" key="1">
    <source>
        <dbReference type="SAM" id="MobiDB-lite"/>
    </source>
</evidence>
<dbReference type="PANTHER" id="PTHR36300">
    <property type="entry name" value="RAW, ISOFORM A"/>
    <property type="match status" value="1"/>
</dbReference>
<dbReference type="Gene3D" id="3.40.50.450">
    <property type="match status" value="1"/>
</dbReference>
<dbReference type="OrthoDB" id="6493944at2759"/>
<proteinExistence type="predicted"/>
<organism evidence="2 3">
    <name type="scientific">Paragonimus skrjabini miyazakii</name>
    <dbReference type="NCBI Taxonomy" id="59628"/>
    <lineage>
        <taxon>Eukaryota</taxon>
        <taxon>Metazoa</taxon>
        <taxon>Spiralia</taxon>
        <taxon>Lophotrochozoa</taxon>
        <taxon>Platyhelminthes</taxon>
        <taxon>Trematoda</taxon>
        <taxon>Digenea</taxon>
        <taxon>Plagiorchiida</taxon>
        <taxon>Troglotremata</taxon>
        <taxon>Troglotrematidae</taxon>
        <taxon>Paragonimus</taxon>
    </lineage>
</organism>
<accession>A0A8S9Z8Y3</accession>
<evidence type="ECO:0008006" key="4">
    <source>
        <dbReference type="Google" id="ProtNLM"/>
    </source>
</evidence>
<keyword evidence="3" id="KW-1185">Reference proteome</keyword>
<dbReference type="Pfam" id="PF15891">
    <property type="entry name" value="Nuc_deoxyri_tr2"/>
    <property type="match status" value="1"/>
</dbReference>
<dbReference type="Proteomes" id="UP000822476">
    <property type="component" value="Unassembled WGS sequence"/>
</dbReference>
<evidence type="ECO:0000313" key="2">
    <source>
        <dbReference type="EMBL" id="KAF7259617.1"/>
    </source>
</evidence>
<reference evidence="2" key="1">
    <citation type="submission" date="2019-07" db="EMBL/GenBank/DDBJ databases">
        <title>Annotation for the trematode Paragonimus miyazaki's.</title>
        <authorList>
            <person name="Choi Y.-J."/>
        </authorList>
    </citation>
    <scope>NUCLEOTIDE SEQUENCE</scope>
    <source>
        <strain evidence="2">Japan</strain>
    </source>
</reference>
<dbReference type="EMBL" id="JTDE01001118">
    <property type="protein sequence ID" value="KAF7259617.1"/>
    <property type="molecule type" value="Genomic_DNA"/>
</dbReference>
<dbReference type="PROSITE" id="PS51257">
    <property type="entry name" value="PROKAR_LIPOPROTEIN"/>
    <property type="match status" value="1"/>
</dbReference>